<sequence>MFLVYEYLGRGSLFYNLANDVKAKRLNWNKSVNIIKGAAYALDYLHHHCPSPIVHRDVSSNNILLNSELEACVSDFGTARLLDPDSSNQTLLVGTYGYLAPELAYTMSVTTKCDVYSFGVVALETMMGHHPGEFITTMSKPCTQQLLMKDLLDPRIPPPTCGEDMQDVLLVVKQALACLSSDPKSRPSMEDVANQFSDSKASMNSSFPDVSIYQLMNQEIYPIDKKYIPLMSQSLVFYLPSIDS</sequence>
<proteinExistence type="predicted"/>
<evidence type="ECO:0000313" key="10">
    <source>
        <dbReference type="EMBL" id="MED6210724.1"/>
    </source>
</evidence>
<dbReference type="EMBL" id="JASCZI010242342">
    <property type="protein sequence ID" value="MED6210724.1"/>
    <property type="molecule type" value="Genomic_DNA"/>
</dbReference>
<keyword evidence="2" id="KW-0723">Serine/threonine-protein kinase</keyword>
<dbReference type="PANTHER" id="PTHR48005:SF16">
    <property type="entry name" value="MDIS1-INTERACTING RECEPTOR LIKE KINASE 2-LIKE ISOFORM X1"/>
    <property type="match status" value="1"/>
</dbReference>
<dbReference type="Gene3D" id="1.10.510.10">
    <property type="entry name" value="Transferase(Phosphotransferase) domain 1"/>
    <property type="match status" value="1"/>
</dbReference>
<evidence type="ECO:0000256" key="5">
    <source>
        <dbReference type="ARBA" id="ARBA00022777"/>
    </source>
</evidence>
<keyword evidence="4" id="KW-0547">Nucleotide-binding</keyword>
<keyword evidence="5" id="KW-0418">Kinase</keyword>
<gene>
    <name evidence="10" type="ORF">PIB30_066795</name>
</gene>
<keyword evidence="6" id="KW-0067">ATP-binding</keyword>
<keyword evidence="11" id="KW-1185">Reference proteome</keyword>
<evidence type="ECO:0000256" key="6">
    <source>
        <dbReference type="ARBA" id="ARBA00022840"/>
    </source>
</evidence>
<comment type="caution">
    <text evidence="10">The sequence shown here is derived from an EMBL/GenBank/DDBJ whole genome shotgun (WGS) entry which is preliminary data.</text>
</comment>
<dbReference type="EC" id="2.7.11.1" evidence="1"/>
<dbReference type="InterPro" id="IPR051420">
    <property type="entry name" value="Ser_Thr_Kinases_DiverseReg"/>
</dbReference>
<evidence type="ECO:0000256" key="2">
    <source>
        <dbReference type="ARBA" id="ARBA00022527"/>
    </source>
</evidence>
<evidence type="ECO:0000256" key="3">
    <source>
        <dbReference type="ARBA" id="ARBA00022679"/>
    </source>
</evidence>
<feature type="domain" description="Protein kinase" evidence="9">
    <location>
        <begin position="1"/>
        <end position="197"/>
    </location>
</feature>
<dbReference type="Proteomes" id="UP001341840">
    <property type="component" value="Unassembled WGS sequence"/>
</dbReference>
<dbReference type="Pfam" id="PF00069">
    <property type="entry name" value="Pkinase"/>
    <property type="match status" value="1"/>
</dbReference>
<dbReference type="PANTHER" id="PTHR48005">
    <property type="entry name" value="LEUCINE RICH REPEAT KINASE 2"/>
    <property type="match status" value="1"/>
</dbReference>
<dbReference type="SUPFAM" id="SSF56112">
    <property type="entry name" value="Protein kinase-like (PK-like)"/>
    <property type="match status" value="1"/>
</dbReference>
<keyword evidence="3" id="KW-0808">Transferase</keyword>
<name>A0ABU6YKK2_9FABA</name>
<evidence type="ECO:0000256" key="1">
    <source>
        <dbReference type="ARBA" id="ARBA00012513"/>
    </source>
</evidence>
<evidence type="ECO:0000259" key="9">
    <source>
        <dbReference type="PROSITE" id="PS50011"/>
    </source>
</evidence>
<organism evidence="10 11">
    <name type="scientific">Stylosanthes scabra</name>
    <dbReference type="NCBI Taxonomy" id="79078"/>
    <lineage>
        <taxon>Eukaryota</taxon>
        <taxon>Viridiplantae</taxon>
        <taxon>Streptophyta</taxon>
        <taxon>Embryophyta</taxon>
        <taxon>Tracheophyta</taxon>
        <taxon>Spermatophyta</taxon>
        <taxon>Magnoliopsida</taxon>
        <taxon>eudicotyledons</taxon>
        <taxon>Gunneridae</taxon>
        <taxon>Pentapetalae</taxon>
        <taxon>rosids</taxon>
        <taxon>fabids</taxon>
        <taxon>Fabales</taxon>
        <taxon>Fabaceae</taxon>
        <taxon>Papilionoideae</taxon>
        <taxon>50 kb inversion clade</taxon>
        <taxon>dalbergioids sensu lato</taxon>
        <taxon>Dalbergieae</taxon>
        <taxon>Pterocarpus clade</taxon>
        <taxon>Stylosanthes</taxon>
    </lineage>
</organism>
<evidence type="ECO:0000313" key="11">
    <source>
        <dbReference type="Proteomes" id="UP001341840"/>
    </source>
</evidence>
<dbReference type="PROSITE" id="PS00109">
    <property type="entry name" value="PROTEIN_KINASE_TYR"/>
    <property type="match status" value="1"/>
</dbReference>
<reference evidence="10 11" key="1">
    <citation type="journal article" date="2023" name="Plants (Basel)">
        <title>Bridging the Gap: Combining Genomics and Transcriptomics Approaches to Understand Stylosanthes scabra, an Orphan Legume from the Brazilian Caatinga.</title>
        <authorList>
            <person name="Ferreira-Neto J.R.C."/>
            <person name="da Silva M.D."/>
            <person name="Binneck E."/>
            <person name="de Melo N.F."/>
            <person name="da Silva R.H."/>
            <person name="de Melo A.L.T.M."/>
            <person name="Pandolfi V."/>
            <person name="Bustamante F.O."/>
            <person name="Brasileiro-Vidal A.C."/>
            <person name="Benko-Iseppon A.M."/>
        </authorList>
    </citation>
    <scope>NUCLEOTIDE SEQUENCE [LARGE SCALE GENOMIC DNA]</scope>
    <source>
        <tissue evidence="10">Leaves</tissue>
    </source>
</reference>
<evidence type="ECO:0000256" key="8">
    <source>
        <dbReference type="ARBA" id="ARBA00048679"/>
    </source>
</evidence>
<evidence type="ECO:0000256" key="4">
    <source>
        <dbReference type="ARBA" id="ARBA00022741"/>
    </source>
</evidence>
<dbReference type="InterPro" id="IPR008266">
    <property type="entry name" value="Tyr_kinase_AS"/>
</dbReference>
<dbReference type="InterPro" id="IPR011009">
    <property type="entry name" value="Kinase-like_dom_sf"/>
</dbReference>
<dbReference type="InterPro" id="IPR000719">
    <property type="entry name" value="Prot_kinase_dom"/>
</dbReference>
<protein>
    <recommendedName>
        <fullName evidence="1">non-specific serine/threonine protein kinase</fullName>
        <ecNumber evidence="1">2.7.11.1</ecNumber>
    </recommendedName>
</protein>
<evidence type="ECO:0000256" key="7">
    <source>
        <dbReference type="ARBA" id="ARBA00047899"/>
    </source>
</evidence>
<comment type="catalytic activity">
    <reaction evidence="8">
        <text>L-seryl-[protein] + ATP = O-phospho-L-seryl-[protein] + ADP + H(+)</text>
        <dbReference type="Rhea" id="RHEA:17989"/>
        <dbReference type="Rhea" id="RHEA-COMP:9863"/>
        <dbReference type="Rhea" id="RHEA-COMP:11604"/>
        <dbReference type="ChEBI" id="CHEBI:15378"/>
        <dbReference type="ChEBI" id="CHEBI:29999"/>
        <dbReference type="ChEBI" id="CHEBI:30616"/>
        <dbReference type="ChEBI" id="CHEBI:83421"/>
        <dbReference type="ChEBI" id="CHEBI:456216"/>
        <dbReference type="EC" id="2.7.11.1"/>
    </reaction>
</comment>
<dbReference type="PROSITE" id="PS50011">
    <property type="entry name" value="PROTEIN_KINASE_DOM"/>
    <property type="match status" value="1"/>
</dbReference>
<comment type="catalytic activity">
    <reaction evidence="7">
        <text>L-threonyl-[protein] + ATP = O-phospho-L-threonyl-[protein] + ADP + H(+)</text>
        <dbReference type="Rhea" id="RHEA:46608"/>
        <dbReference type="Rhea" id="RHEA-COMP:11060"/>
        <dbReference type="Rhea" id="RHEA-COMP:11605"/>
        <dbReference type="ChEBI" id="CHEBI:15378"/>
        <dbReference type="ChEBI" id="CHEBI:30013"/>
        <dbReference type="ChEBI" id="CHEBI:30616"/>
        <dbReference type="ChEBI" id="CHEBI:61977"/>
        <dbReference type="ChEBI" id="CHEBI:456216"/>
        <dbReference type="EC" id="2.7.11.1"/>
    </reaction>
</comment>
<dbReference type="PIRSF" id="PIRSF000654">
    <property type="entry name" value="Integrin-linked_kinase"/>
    <property type="match status" value="1"/>
</dbReference>
<accession>A0ABU6YKK2</accession>